<evidence type="ECO:0000259" key="1">
    <source>
        <dbReference type="Pfam" id="PF00296"/>
    </source>
</evidence>
<dbReference type="EC" id="1.-.-.-" evidence="2"/>
<reference evidence="2 3" key="1">
    <citation type="submission" date="2020-10" db="EMBL/GenBank/DDBJ databases">
        <title>Connecting structure to function with the recovery of over 1000 high-quality activated sludge metagenome-assembled genomes encoding full-length rRNA genes using long-read sequencing.</title>
        <authorList>
            <person name="Singleton C.M."/>
            <person name="Petriglieri F."/>
            <person name="Kristensen J.M."/>
            <person name="Kirkegaard R.H."/>
            <person name="Michaelsen T.Y."/>
            <person name="Andersen M.H."/>
            <person name="Karst S.M."/>
            <person name="Dueholm M.S."/>
            <person name="Nielsen P.H."/>
            <person name="Albertsen M."/>
        </authorList>
    </citation>
    <scope>NUCLEOTIDE SEQUENCE [LARGE SCALE GENOMIC DNA]</scope>
    <source>
        <strain evidence="2">Lyne_18-Q3-R50-59_MAXAC.006</strain>
    </source>
</reference>
<dbReference type="InterPro" id="IPR050564">
    <property type="entry name" value="F420-G6PD/mer"/>
</dbReference>
<proteinExistence type="predicted"/>
<keyword evidence="2" id="KW-0560">Oxidoreductase</keyword>
<dbReference type="NCBIfam" id="TIGR03617">
    <property type="entry name" value="F420_MSMEG_2256"/>
    <property type="match status" value="1"/>
</dbReference>
<organism evidence="2 3">
    <name type="scientific">Candidatus Neomicrothrix subdominans</name>
    <dbReference type="NCBI Taxonomy" id="2954438"/>
    <lineage>
        <taxon>Bacteria</taxon>
        <taxon>Bacillati</taxon>
        <taxon>Actinomycetota</taxon>
        <taxon>Acidimicrobiia</taxon>
        <taxon>Acidimicrobiales</taxon>
        <taxon>Microthrixaceae</taxon>
        <taxon>Candidatus Neomicrothrix</taxon>
    </lineage>
</organism>
<accession>A0A936NG59</accession>
<evidence type="ECO:0000313" key="3">
    <source>
        <dbReference type="Proteomes" id="UP000727993"/>
    </source>
</evidence>
<dbReference type="AlphaFoldDB" id="A0A936NG59"/>
<dbReference type="PANTHER" id="PTHR43244:SF2">
    <property type="entry name" value="CONSERVED HYPOTHETICAL ALANINE AND PROLINE-RICH PROTEIN"/>
    <property type="match status" value="1"/>
</dbReference>
<dbReference type="InterPro" id="IPR019919">
    <property type="entry name" value="Lucif-like_OxRdtase_MSMEG_2256"/>
</dbReference>
<dbReference type="Pfam" id="PF00296">
    <property type="entry name" value="Bac_luciferase"/>
    <property type="match status" value="1"/>
</dbReference>
<sequence length="343" mass="37750">MHVSMTVPTDDLTEAPTIYAELEALGYDRAFSFEAKHNPFLPLAVAAQHTERIQLGTAIAIAFARTPMTLANAGWDLQTITGGRFALGLGSQVRPHIVERYGMEWSRPAARMREMVLAIRTIWEAWETGDPLDFRGEFYRHTRMVPAFDPGPNPFGPPPILTAGVGPLMTEVAGEVADGFLVHPLNTRRSLQELTVPAIARGAARAGRSPADVELTCVTIVVTGRDEAELERSREAVRAQLAFYGTTPAYRPVLDLHGRGHLHGQLKTRARRGEWGEMAELIDDEFLEEVAVVGEPDAIAPALRRRLGGISDHVSLVNNRAPDPRHFVEVVTALNPRLRRDPG</sequence>
<dbReference type="GO" id="GO:0016705">
    <property type="term" value="F:oxidoreductase activity, acting on paired donors, with incorporation or reduction of molecular oxygen"/>
    <property type="evidence" value="ECO:0007669"/>
    <property type="project" value="InterPro"/>
</dbReference>
<evidence type="ECO:0000313" key="2">
    <source>
        <dbReference type="EMBL" id="MBK9298342.1"/>
    </source>
</evidence>
<dbReference type="Proteomes" id="UP000727993">
    <property type="component" value="Unassembled WGS sequence"/>
</dbReference>
<dbReference type="EMBL" id="JADJZA010000008">
    <property type="protein sequence ID" value="MBK9298342.1"/>
    <property type="molecule type" value="Genomic_DNA"/>
</dbReference>
<protein>
    <submittedName>
        <fullName evidence="2">TIGR03617 family F420-dependent LLM class oxidoreductase</fullName>
        <ecNumber evidence="2">1.-.-.-</ecNumber>
    </submittedName>
</protein>
<dbReference type="InterPro" id="IPR036661">
    <property type="entry name" value="Luciferase-like_sf"/>
</dbReference>
<dbReference type="Gene3D" id="3.20.20.30">
    <property type="entry name" value="Luciferase-like domain"/>
    <property type="match status" value="1"/>
</dbReference>
<dbReference type="CDD" id="cd01097">
    <property type="entry name" value="Tetrahydromethanopterin_reductase"/>
    <property type="match status" value="1"/>
</dbReference>
<dbReference type="InterPro" id="IPR011251">
    <property type="entry name" value="Luciferase-like_dom"/>
</dbReference>
<gene>
    <name evidence="2" type="ORF">IPN02_16175</name>
</gene>
<dbReference type="PANTHER" id="PTHR43244">
    <property type="match status" value="1"/>
</dbReference>
<dbReference type="SUPFAM" id="SSF51679">
    <property type="entry name" value="Bacterial luciferase-like"/>
    <property type="match status" value="1"/>
</dbReference>
<comment type="caution">
    <text evidence="2">The sequence shown here is derived from an EMBL/GenBank/DDBJ whole genome shotgun (WGS) entry which is preliminary data.</text>
</comment>
<name>A0A936NG59_9ACTN</name>
<feature type="domain" description="Luciferase-like" evidence="1">
    <location>
        <begin position="8"/>
        <end position="304"/>
    </location>
</feature>